<protein>
    <recommendedName>
        <fullName evidence="4">Porin</fullName>
    </recommendedName>
</protein>
<evidence type="ECO:0000313" key="2">
    <source>
        <dbReference type="EMBL" id="RQW61308.1"/>
    </source>
</evidence>
<evidence type="ECO:0008006" key="4">
    <source>
        <dbReference type="Google" id="ProtNLM"/>
    </source>
</evidence>
<feature type="signal peptide" evidence="1">
    <location>
        <begin position="1"/>
        <end position="31"/>
    </location>
</feature>
<reference evidence="2 3" key="1">
    <citation type="submission" date="2018-11" db="EMBL/GenBank/DDBJ databases">
        <title>Vibrio LJC006 sp. nov., isolated from seawater during the bloom of the enteromorpha.</title>
        <authorList>
            <person name="Liang J."/>
        </authorList>
    </citation>
    <scope>NUCLEOTIDE SEQUENCE [LARGE SCALE GENOMIC DNA]</scope>
    <source>
        <strain evidence="2 3">LJC006</strain>
    </source>
</reference>
<dbReference type="EMBL" id="RJVQ01000013">
    <property type="protein sequence ID" value="RQW61308.1"/>
    <property type="molecule type" value="Genomic_DNA"/>
</dbReference>
<gene>
    <name evidence="2" type="ORF">EES38_19545</name>
</gene>
<comment type="caution">
    <text evidence="2">The sequence shown here is derived from an EMBL/GenBank/DDBJ whole genome shotgun (WGS) entry which is preliminary data.</text>
</comment>
<accession>A0A3N9TAY8</accession>
<sequence>MSTNQQQTKWMKGLCSLSCIFLSMFSMSAEAIGFGDKIRLSGFGSISESYSDSDSLGFRSSLAQDGKTGWSWKPDSLIGLQLDSQLTDSLDATLQFVGRDRINNDLDSSVEWAYLTYRSSDLWNVRVGRVAFDSTLIGSFGAVAYAYDWVRPPTEFYSQIPIYSFDGAELARRFYLSNSSLELKLFGGYSSNDYQAQSSPVTFKLAPIIGIAARYESNGVLARLSFSHSEFDGFYNRDVEYVQGLLEPYSASPAIAETLDNLDLNNYSVNYYSAGVQYRFDNWTLMSEASYLQSDASLFLSYFAAYMGVSHRIGEYSLFGFLSHGQTTDDVYQIPSGVNSNIQQIFNVVDSHQSTVSLGSRWDITNQLAIKFQWDRSFVKQGEALLWSRSTDDTPKQNVDVFTLSLNFIF</sequence>
<dbReference type="AlphaFoldDB" id="A0A3N9TAY8"/>
<dbReference type="SUPFAM" id="SSF56935">
    <property type="entry name" value="Porins"/>
    <property type="match status" value="1"/>
</dbReference>
<organism evidence="2 3">
    <name type="scientific">Vibrio viridaestus</name>
    <dbReference type="NCBI Taxonomy" id="2487322"/>
    <lineage>
        <taxon>Bacteria</taxon>
        <taxon>Pseudomonadati</taxon>
        <taxon>Pseudomonadota</taxon>
        <taxon>Gammaproteobacteria</taxon>
        <taxon>Vibrionales</taxon>
        <taxon>Vibrionaceae</taxon>
        <taxon>Vibrio</taxon>
    </lineage>
</organism>
<dbReference type="Proteomes" id="UP000281112">
    <property type="component" value="Unassembled WGS sequence"/>
</dbReference>
<evidence type="ECO:0000256" key="1">
    <source>
        <dbReference type="SAM" id="SignalP"/>
    </source>
</evidence>
<keyword evidence="3" id="KW-1185">Reference proteome</keyword>
<proteinExistence type="predicted"/>
<name>A0A3N9TAY8_9VIBR</name>
<evidence type="ECO:0000313" key="3">
    <source>
        <dbReference type="Proteomes" id="UP000281112"/>
    </source>
</evidence>
<feature type="chain" id="PRO_5018318452" description="Porin" evidence="1">
    <location>
        <begin position="32"/>
        <end position="410"/>
    </location>
</feature>
<keyword evidence="1" id="KW-0732">Signal</keyword>